<dbReference type="InterPro" id="IPR001245">
    <property type="entry name" value="Ser-Thr/Tyr_kinase_cat_dom"/>
</dbReference>
<evidence type="ECO:0000313" key="19">
    <source>
        <dbReference type="Proteomes" id="UP001412067"/>
    </source>
</evidence>
<gene>
    <name evidence="18" type="ORF">KSP40_PGU021596</name>
</gene>
<evidence type="ECO:0000256" key="3">
    <source>
        <dbReference type="ARBA" id="ARBA00022527"/>
    </source>
</evidence>
<organism evidence="18 19">
    <name type="scientific">Platanthera guangdongensis</name>
    <dbReference type="NCBI Taxonomy" id="2320717"/>
    <lineage>
        <taxon>Eukaryota</taxon>
        <taxon>Viridiplantae</taxon>
        <taxon>Streptophyta</taxon>
        <taxon>Embryophyta</taxon>
        <taxon>Tracheophyta</taxon>
        <taxon>Spermatophyta</taxon>
        <taxon>Magnoliopsida</taxon>
        <taxon>Liliopsida</taxon>
        <taxon>Asparagales</taxon>
        <taxon>Orchidaceae</taxon>
        <taxon>Orchidoideae</taxon>
        <taxon>Orchideae</taxon>
        <taxon>Orchidinae</taxon>
        <taxon>Platanthera</taxon>
    </lineage>
</organism>
<dbReference type="InterPro" id="IPR024171">
    <property type="entry name" value="SRK-like_kinase"/>
</dbReference>
<proteinExistence type="inferred from homology"/>
<dbReference type="InterPro" id="IPR008271">
    <property type="entry name" value="Ser/Thr_kinase_AS"/>
</dbReference>
<keyword evidence="4" id="KW-0245">EGF-like domain</keyword>
<keyword evidence="8 12" id="KW-0418">Kinase</keyword>
<dbReference type="CDD" id="cd01098">
    <property type="entry name" value="PAN_AP_plant"/>
    <property type="match status" value="1"/>
</dbReference>
<comment type="catalytic activity">
    <reaction evidence="12">
        <text>L-seryl-[protein] + ATP = O-phospho-L-seryl-[protein] + ADP + H(+)</text>
        <dbReference type="Rhea" id="RHEA:17989"/>
        <dbReference type="Rhea" id="RHEA-COMP:9863"/>
        <dbReference type="Rhea" id="RHEA-COMP:11604"/>
        <dbReference type="ChEBI" id="CHEBI:15378"/>
        <dbReference type="ChEBI" id="CHEBI:29999"/>
        <dbReference type="ChEBI" id="CHEBI:30616"/>
        <dbReference type="ChEBI" id="CHEBI:83421"/>
        <dbReference type="ChEBI" id="CHEBI:456216"/>
        <dbReference type="EC" id="2.7.11.1"/>
    </reaction>
</comment>
<evidence type="ECO:0000256" key="4">
    <source>
        <dbReference type="ARBA" id="ARBA00022536"/>
    </source>
</evidence>
<dbReference type="PROSITE" id="PS50011">
    <property type="entry name" value="PROTEIN_KINASE_DOM"/>
    <property type="match status" value="1"/>
</dbReference>
<dbReference type="EC" id="2.7.11.1" evidence="12"/>
<dbReference type="InterPro" id="IPR000858">
    <property type="entry name" value="S_locus_glycoprot_dom"/>
</dbReference>
<dbReference type="PROSITE" id="PS50948">
    <property type="entry name" value="PAN"/>
    <property type="match status" value="1"/>
</dbReference>
<name>A0ABR2LV36_9ASPA</name>
<dbReference type="Pfam" id="PF08276">
    <property type="entry name" value="PAN_2"/>
    <property type="match status" value="1"/>
</dbReference>
<evidence type="ECO:0000256" key="8">
    <source>
        <dbReference type="ARBA" id="ARBA00022777"/>
    </source>
</evidence>
<dbReference type="InterPro" id="IPR001480">
    <property type="entry name" value="Bulb-type_lectin_dom"/>
</dbReference>
<feature type="binding site" evidence="13">
    <location>
        <position position="486"/>
    </location>
    <ligand>
        <name>ATP</name>
        <dbReference type="ChEBI" id="CHEBI:30616"/>
    </ligand>
</feature>
<evidence type="ECO:0000256" key="9">
    <source>
        <dbReference type="ARBA" id="ARBA00022840"/>
    </source>
</evidence>
<dbReference type="InterPro" id="IPR017441">
    <property type="entry name" value="Protein_kinase_ATP_BS"/>
</dbReference>
<keyword evidence="2" id="KW-1003">Cell membrane</keyword>
<comment type="subcellular location">
    <subcellularLocation>
        <location evidence="1">Cell membrane</location>
        <topology evidence="1">Single-pass type I membrane protein</topology>
    </subcellularLocation>
</comment>
<feature type="domain" description="Apple" evidence="17">
    <location>
        <begin position="351"/>
        <end position="436"/>
    </location>
</feature>
<dbReference type="CDD" id="cd14066">
    <property type="entry name" value="STKc_IRAK"/>
    <property type="match status" value="1"/>
</dbReference>
<dbReference type="PROSITE" id="PS50927">
    <property type="entry name" value="BULB_LECTIN"/>
    <property type="match status" value="1"/>
</dbReference>
<dbReference type="Gene3D" id="3.30.200.20">
    <property type="entry name" value="Phosphorylase Kinase, domain 1"/>
    <property type="match status" value="1"/>
</dbReference>
<keyword evidence="9 12" id="KW-0067">ATP-binding</keyword>
<reference evidence="18 19" key="1">
    <citation type="journal article" date="2022" name="Nat. Plants">
        <title>Genomes of leafy and leafless Platanthera orchids illuminate the evolution of mycoheterotrophy.</title>
        <authorList>
            <person name="Li M.H."/>
            <person name="Liu K.W."/>
            <person name="Li Z."/>
            <person name="Lu H.C."/>
            <person name="Ye Q.L."/>
            <person name="Zhang D."/>
            <person name="Wang J.Y."/>
            <person name="Li Y.F."/>
            <person name="Zhong Z.M."/>
            <person name="Liu X."/>
            <person name="Yu X."/>
            <person name="Liu D.K."/>
            <person name="Tu X.D."/>
            <person name="Liu B."/>
            <person name="Hao Y."/>
            <person name="Liao X.Y."/>
            <person name="Jiang Y.T."/>
            <person name="Sun W.H."/>
            <person name="Chen J."/>
            <person name="Chen Y.Q."/>
            <person name="Ai Y."/>
            <person name="Zhai J.W."/>
            <person name="Wu S.S."/>
            <person name="Zhou Z."/>
            <person name="Hsiao Y.Y."/>
            <person name="Wu W.L."/>
            <person name="Chen Y.Y."/>
            <person name="Lin Y.F."/>
            <person name="Hsu J.L."/>
            <person name="Li C.Y."/>
            <person name="Wang Z.W."/>
            <person name="Zhao X."/>
            <person name="Zhong W.Y."/>
            <person name="Ma X.K."/>
            <person name="Ma L."/>
            <person name="Huang J."/>
            <person name="Chen G.Z."/>
            <person name="Huang M.Z."/>
            <person name="Huang L."/>
            <person name="Peng D.H."/>
            <person name="Luo Y.B."/>
            <person name="Zou S.Q."/>
            <person name="Chen S.P."/>
            <person name="Lan S."/>
            <person name="Tsai W.C."/>
            <person name="Van de Peer Y."/>
            <person name="Liu Z.J."/>
        </authorList>
    </citation>
    <scope>NUCLEOTIDE SEQUENCE [LARGE SCALE GENOMIC DNA]</scope>
    <source>
        <strain evidence="18">Lor288</strain>
    </source>
</reference>
<dbReference type="PANTHER" id="PTHR27002:SF616">
    <property type="entry name" value="RECEPTOR-LIKE SERINE_THREONINE-PROTEIN KINASE"/>
    <property type="match status" value="1"/>
</dbReference>
<dbReference type="PANTHER" id="PTHR27002">
    <property type="entry name" value="RECEPTOR-LIKE SERINE/THREONINE-PROTEIN KINASE SD1-8"/>
    <property type="match status" value="1"/>
</dbReference>
<dbReference type="Pfam" id="PF01453">
    <property type="entry name" value="B_lectin"/>
    <property type="match status" value="1"/>
</dbReference>
<dbReference type="SUPFAM" id="SSF56112">
    <property type="entry name" value="Protein kinase-like (PK-like)"/>
    <property type="match status" value="1"/>
</dbReference>
<evidence type="ECO:0000256" key="11">
    <source>
        <dbReference type="ARBA" id="ARBA00023180"/>
    </source>
</evidence>
<evidence type="ECO:0000259" key="17">
    <source>
        <dbReference type="PROSITE" id="PS50948"/>
    </source>
</evidence>
<dbReference type="InterPro" id="IPR011009">
    <property type="entry name" value="Kinase-like_dom_sf"/>
</dbReference>
<evidence type="ECO:0000256" key="2">
    <source>
        <dbReference type="ARBA" id="ARBA00022475"/>
    </source>
</evidence>
<keyword evidence="6 14" id="KW-0732">Signal</keyword>
<dbReference type="SMART" id="SM00108">
    <property type="entry name" value="B_lectin"/>
    <property type="match status" value="1"/>
</dbReference>
<evidence type="ECO:0000256" key="14">
    <source>
        <dbReference type="SAM" id="SignalP"/>
    </source>
</evidence>
<dbReference type="Gene3D" id="1.10.510.10">
    <property type="entry name" value="Transferase(Phosphotransferase) domain 1"/>
    <property type="match status" value="1"/>
</dbReference>
<protein>
    <recommendedName>
        <fullName evidence="12">Receptor-like serine/threonine-protein kinase</fullName>
        <ecNumber evidence="12">2.7.11.1</ecNumber>
    </recommendedName>
</protein>
<evidence type="ECO:0000256" key="5">
    <source>
        <dbReference type="ARBA" id="ARBA00022679"/>
    </source>
</evidence>
<keyword evidence="2" id="KW-0472">Membrane</keyword>
<dbReference type="InterPro" id="IPR003609">
    <property type="entry name" value="Pan_app"/>
</dbReference>
<dbReference type="InterPro" id="IPR000719">
    <property type="entry name" value="Prot_kinase_dom"/>
</dbReference>
<evidence type="ECO:0000256" key="6">
    <source>
        <dbReference type="ARBA" id="ARBA00022729"/>
    </source>
</evidence>
<comment type="catalytic activity">
    <reaction evidence="12">
        <text>L-threonyl-[protein] + ATP = O-phospho-L-threonyl-[protein] + ADP + H(+)</text>
        <dbReference type="Rhea" id="RHEA:46608"/>
        <dbReference type="Rhea" id="RHEA-COMP:11060"/>
        <dbReference type="Rhea" id="RHEA-COMP:11605"/>
        <dbReference type="ChEBI" id="CHEBI:15378"/>
        <dbReference type="ChEBI" id="CHEBI:30013"/>
        <dbReference type="ChEBI" id="CHEBI:30616"/>
        <dbReference type="ChEBI" id="CHEBI:61977"/>
        <dbReference type="ChEBI" id="CHEBI:456216"/>
        <dbReference type="EC" id="2.7.11.1"/>
    </reaction>
</comment>
<dbReference type="PROSITE" id="PS00107">
    <property type="entry name" value="PROTEIN_KINASE_ATP"/>
    <property type="match status" value="1"/>
</dbReference>
<feature type="domain" description="Bulb-type lectin" evidence="16">
    <location>
        <begin position="31"/>
        <end position="156"/>
    </location>
</feature>
<evidence type="ECO:0000259" key="15">
    <source>
        <dbReference type="PROSITE" id="PS50011"/>
    </source>
</evidence>
<evidence type="ECO:0000256" key="13">
    <source>
        <dbReference type="PROSITE-ProRule" id="PRU10141"/>
    </source>
</evidence>
<keyword evidence="7 12" id="KW-0547">Nucleotide-binding</keyword>
<evidence type="ECO:0000259" key="16">
    <source>
        <dbReference type="PROSITE" id="PS50927"/>
    </source>
</evidence>
<dbReference type="CDD" id="cd00028">
    <property type="entry name" value="B_lectin"/>
    <property type="match status" value="1"/>
</dbReference>
<keyword evidence="3 12" id="KW-0723">Serine/threonine-protein kinase</keyword>
<comment type="similarity">
    <text evidence="12">Belongs to the protein kinase superfamily. Ser/Thr protein kinase family.</text>
</comment>
<dbReference type="SMART" id="SM00473">
    <property type="entry name" value="PAN_AP"/>
    <property type="match status" value="1"/>
</dbReference>
<keyword evidence="19" id="KW-1185">Reference proteome</keyword>
<keyword evidence="5 12" id="KW-0808">Transferase</keyword>
<dbReference type="Gene3D" id="2.90.10.10">
    <property type="entry name" value="Bulb-type lectin domain"/>
    <property type="match status" value="1"/>
</dbReference>
<evidence type="ECO:0000256" key="10">
    <source>
        <dbReference type="ARBA" id="ARBA00023157"/>
    </source>
</evidence>
<comment type="caution">
    <text evidence="18">The sequence shown here is derived from an EMBL/GenBank/DDBJ whole genome shotgun (WGS) entry which is preliminary data.</text>
</comment>
<dbReference type="Proteomes" id="UP001412067">
    <property type="component" value="Unassembled WGS sequence"/>
</dbReference>
<feature type="chain" id="PRO_5046459892" description="Receptor-like serine/threonine-protein kinase" evidence="14">
    <location>
        <begin position="30"/>
        <end position="776"/>
    </location>
</feature>
<dbReference type="SUPFAM" id="SSF51110">
    <property type="entry name" value="alpha-D-mannose-specific plant lectins"/>
    <property type="match status" value="1"/>
</dbReference>
<keyword evidence="11" id="KW-0325">Glycoprotein</keyword>
<dbReference type="Pfam" id="PF00954">
    <property type="entry name" value="S_locus_glycop"/>
    <property type="match status" value="1"/>
</dbReference>
<evidence type="ECO:0000256" key="1">
    <source>
        <dbReference type="ARBA" id="ARBA00004251"/>
    </source>
</evidence>
<keyword evidence="10" id="KW-1015">Disulfide bond</keyword>
<dbReference type="InterPro" id="IPR036426">
    <property type="entry name" value="Bulb-type_lectin_dom_sf"/>
</dbReference>
<sequence length="776" mass="85155">MTSRTTTPITPPLLLLLLLLCFRAPAASSAGNNITASSPLIDGQTLVSPSGVFALGFFIPRNSNNGSRYIGIWYNNIPNQTIVWVANRNAPVTGSDGMLSLSPNGTLLVSNGAVNSSVILWSSTGRAAANPVARLLDSGEFVVVDGDGGGYIWRSFDHPTDKLLPGMKLGWDAATGINRTLTAWASPTDPTPGKYALFMDPRGSPQLVVGESGEWVWRGGPWNGVSFSGCPMELTAGAGLGLRFKYVWKEDELTYSFDLPDESLISTYVFVDSAGFAGRYVCLMISNRWDLYWEVPQDPCGYDEVCGAYAVCNADNVPICSCLDGFTPADPSSLALRDLSKGCRRKTDLDCTNGTDGFVVLSNAKLPDSSEAMVNMSKGLDECSDWCLRNCSCAAYASANVSAAGGEETGCIIWTGEVKDLRLIGNGGQDLYIRLAYADIGELPMFDMHMMKTATSHFCIRNKLGEGGFGIVYKGKLGEGQEIAVKRLARTSTQGINEFKNEVNLIAKLQHRNLVRLLGCCIEGDERLIVYEYMPNKSLDAFLFDEGKRSLLDWQTRYRIILGIARGLLYLHEDSRLTIIHRDLKASNILLDSEMRPKISDFGMARIFGGDETVVNTTKVVGTYGYMSPEYAMDGIFSVKTDVFSFGVLVLEIISGRRNRGIYTVEHRSNLVGKAWSLWNEEKELELLDDCIKKSISIAEIWKCIKLALLCVQEQPEDRPSMSSVVLQLCSDVDLLQNPIQPCFLTPRHSTADDELQMVRKNSVASNDLTITMEGR</sequence>
<accession>A0ABR2LV36</accession>
<dbReference type="EMBL" id="JBBWWR010000014">
    <property type="protein sequence ID" value="KAK8952610.1"/>
    <property type="molecule type" value="Genomic_DNA"/>
</dbReference>
<dbReference type="PROSITE" id="PS00108">
    <property type="entry name" value="PROTEIN_KINASE_ST"/>
    <property type="match status" value="1"/>
</dbReference>
<evidence type="ECO:0000313" key="18">
    <source>
        <dbReference type="EMBL" id="KAK8952610.1"/>
    </source>
</evidence>
<feature type="domain" description="Protein kinase" evidence="15">
    <location>
        <begin position="458"/>
        <end position="744"/>
    </location>
</feature>
<feature type="signal peptide" evidence="14">
    <location>
        <begin position="1"/>
        <end position="29"/>
    </location>
</feature>
<evidence type="ECO:0000256" key="12">
    <source>
        <dbReference type="PIRNR" id="PIRNR000641"/>
    </source>
</evidence>
<dbReference type="SMART" id="SM00220">
    <property type="entry name" value="S_TKc"/>
    <property type="match status" value="1"/>
</dbReference>
<dbReference type="PIRSF" id="PIRSF000641">
    <property type="entry name" value="SRK"/>
    <property type="match status" value="1"/>
</dbReference>
<dbReference type="Pfam" id="PF07714">
    <property type="entry name" value="PK_Tyr_Ser-Thr"/>
    <property type="match status" value="1"/>
</dbReference>
<evidence type="ECO:0000256" key="7">
    <source>
        <dbReference type="ARBA" id="ARBA00022741"/>
    </source>
</evidence>